<protein>
    <submittedName>
        <fullName evidence="2">GroES-like protein</fullName>
    </submittedName>
</protein>
<dbReference type="InterPro" id="IPR036291">
    <property type="entry name" value="NAD(P)-bd_dom_sf"/>
</dbReference>
<sequence>MSTMKALLLTKTGETPILSYTTVPKPTLTPGHLLIKVKASAIQPSDLINSKGGFPLTIFPRIPGRDFSGIVVEGPQNLIGTEVFGTSGNKQAFTTDGAQAEYILVPEAAVAPKPKSLSFTLAATIGVPYTTASTALRRSGAKKDDFVLVIGANGAVGSAVVQLAKGKGCKVLEASRQESADVNTASDPQLSAIDALTNGQGVAAIIDTVGQPALTSAAVAKLARGGTLAFIAGPRGGNQDLTFNMVDFYRGERNLAGVNTLLYSAEEYAVDLRGVGEMFDGNLLVPGSEWKQVRLEEGVAGYESAAVKGAGKFVVVMD</sequence>
<evidence type="ECO:0000313" key="2">
    <source>
        <dbReference type="EMBL" id="EPE31964.1"/>
    </source>
</evidence>
<dbReference type="PANTHER" id="PTHR43482">
    <property type="entry name" value="PROTEIN AST1-RELATED"/>
    <property type="match status" value="1"/>
</dbReference>
<dbReference type="SUPFAM" id="SSF51735">
    <property type="entry name" value="NAD(P)-binding Rossmann-fold domains"/>
    <property type="match status" value="1"/>
</dbReference>
<dbReference type="InterPro" id="IPR013149">
    <property type="entry name" value="ADH-like_C"/>
</dbReference>
<dbReference type="InterPro" id="IPR013154">
    <property type="entry name" value="ADH-like_N"/>
</dbReference>
<organism evidence="2 3">
    <name type="scientific">Glarea lozoyensis (strain ATCC 20868 / MF5171)</name>
    <dbReference type="NCBI Taxonomy" id="1116229"/>
    <lineage>
        <taxon>Eukaryota</taxon>
        <taxon>Fungi</taxon>
        <taxon>Dikarya</taxon>
        <taxon>Ascomycota</taxon>
        <taxon>Pezizomycotina</taxon>
        <taxon>Leotiomycetes</taxon>
        <taxon>Helotiales</taxon>
        <taxon>Helotiaceae</taxon>
        <taxon>Glarea</taxon>
    </lineage>
</organism>
<dbReference type="SMART" id="SM00829">
    <property type="entry name" value="PKS_ER"/>
    <property type="match status" value="1"/>
</dbReference>
<accession>S3D4B9</accession>
<dbReference type="Proteomes" id="UP000016922">
    <property type="component" value="Unassembled WGS sequence"/>
</dbReference>
<name>S3D4B9_GLAL2</name>
<dbReference type="InterPro" id="IPR020843">
    <property type="entry name" value="ER"/>
</dbReference>
<dbReference type="RefSeq" id="XP_008081019.1">
    <property type="nucleotide sequence ID" value="XM_008082828.1"/>
</dbReference>
<evidence type="ECO:0000259" key="1">
    <source>
        <dbReference type="SMART" id="SM00829"/>
    </source>
</evidence>
<dbReference type="OMA" id="MPHAVWP"/>
<dbReference type="InterPro" id="IPR052585">
    <property type="entry name" value="Lipid_raft_assoc_Zn_ADH"/>
</dbReference>
<feature type="domain" description="Enoyl reductase (ER)" evidence="1">
    <location>
        <begin position="13"/>
        <end position="315"/>
    </location>
</feature>
<gene>
    <name evidence="2" type="ORF">GLAREA_12046</name>
</gene>
<dbReference type="EMBL" id="KE145360">
    <property type="protein sequence ID" value="EPE31964.1"/>
    <property type="molecule type" value="Genomic_DNA"/>
</dbReference>
<dbReference type="HOGENOM" id="CLU_026673_3_1_1"/>
<dbReference type="OrthoDB" id="3509362at2759"/>
<dbReference type="Pfam" id="PF00107">
    <property type="entry name" value="ADH_zinc_N"/>
    <property type="match status" value="1"/>
</dbReference>
<dbReference type="eggNOG" id="KOG1198">
    <property type="taxonomic scope" value="Eukaryota"/>
</dbReference>
<dbReference type="GeneID" id="19471087"/>
<dbReference type="SUPFAM" id="SSF50129">
    <property type="entry name" value="GroES-like"/>
    <property type="match status" value="1"/>
</dbReference>
<reference evidence="2 3" key="1">
    <citation type="journal article" date="2013" name="BMC Genomics">
        <title>Genomics-driven discovery of the pneumocandin biosynthetic gene cluster in the fungus Glarea lozoyensis.</title>
        <authorList>
            <person name="Chen L."/>
            <person name="Yue Q."/>
            <person name="Zhang X."/>
            <person name="Xiang M."/>
            <person name="Wang C."/>
            <person name="Li S."/>
            <person name="Che Y."/>
            <person name="Ortiz-Lopez F.J."/>
            <person name="Bills G.F."/>
            <person name="Liu X."/>
            <person name="An Z."/>
        </authorList>
    </citation>
    <scope>NUCLEOTIDE SEQUENCE [LARGE SCALE GENOMIC DNA]</scope>
    <source>
        <strain evidence="3">ATCC 20868 / MF5171</strain>
    </source>
</reference>
<dbReference type="GO" id="GO:0016491">
    <property type="term" value="F:oxidoreductase activity"/>
    <property type="evidence" value="ECO:0007669"/>
    <property type="project" value="InterPro"/>
</dbReference>
<dbReference type="KEGG" id="glz:GLAREA_12046"/>
<proteinExistence type="predicted"/>
<dbReference type="Pfam" id="PF08240">
    <property type="entry name" value="ADH_N"/>
    <property type="match status" value="1"/>
</dbReference>
<dbReference type="AlphaFoldDB" id="S3D4B9"/>
<keyword evidence="3" id="KW-1185">Reference proteome</keyword>
<evidence type="ECO:0000313" key="3">
    <source>
        <dbReference type="Proteomes" id="UP000016922"/>
    </source>
</evidence>
<dbReference type="InterPro" id="IPR011032">
    <property type="entry name" value="GroES-like_sf"/>
</dbReference>
<dbReference type="Gene3D" id="3.90.180.10">
    <property type="entry name" value="Medium-chain alcohol dehydrogenases, catalytic domain"/>
    <property type="match status" value="1"/>
</dbReference>
<dbReference type="PANTHER" id="PTHR43482:SF1">
    <property type="entry name" value="PROTEIN AST1-RELATED"/>
    <property type="match status" value="1"/>
</dbReference>